<proteinExistence type="predicted"/>
<dbReference type="GO" id="GO:0016853">
    <property type="term" value="F:isomerase activity"/>
    <property type="evidence" value="ECO:0007669"/>
    <property type="project" value="UniProtKB-KW"/>
</dbReference>
<feature type="domain" description="Xylose isomerase-like TIM barrel" evidence="1">
    <location>
        <begin position="21"/>
        <end position="244"/>
    </location>
</feature>
<dbReference type="EMBL" id="FOZL01000001">
    <property type="protein sequence ID" value="SFS09157.1"/>
    <property type="molecule type" value="Genomic_DNA"/>
</dbReference>
<accession>A0A1I6M0D4</accession>
<dbReference type="InterPro" id="IPR050312">
    <property type="entry name" value="IolE/XylAMocC-like"/>
</dbReference>
<gene>
    <name evidence="2" type="ORF">SAMN05421771_1601</name>
</gene>
<dbReference type="PANTHER" id="PTHR12110">
    <property type="entry name" value="HYDROXYPYRUVATE ISOMERASE"/>
    <property type="match status" value="1"/>
</dbReference>
<evidence type="ECO:0000313" key="3">
    <source>
        <dbReference type="Proteomes" id="UP000199024"/>
    </source>
</evidence>
<dbReference type="Proteomes" id="UP000199024">
    <property type="component" value="Unassembled WGS sequence"/>
</dbReference>
<evidence type="ECO:0000259" key="1">
    <source>
        <dbReference type="Pfam" id="PF01261"/>
    </source>
</evidence>
<keyword evidence="2" id="KW-0413">Isomerase</keyword>
<dbReference type="OrthoDB" id="9801960at2"/>
<dbReference type="PANTHER" id="PTHR12110:SF21">
    <property type="entry name" value="XYLOSE ISOMERASE-LIKE TIM BARREL DOMAIN-CONTAINING PROTEIN"/>
    <property type="match status" value="1"/>
</dbReference>
<keyword evidence="3" id="KW-1185">Reference proteome</keyword>
<sequence>MQLGISSHVLLQQRLHPTHLDAFAAAGARHIELFAARNHFDYTDRNAVKEIAAWFRSSEIKPSLHQPTDAESRWTRHSAPTLNLVAPDKFRRIEAQDEIKRALETAEQIPFTTLTLHLGLNHDAWDDTILEHCLTTVEHLKAFAGPLGVKLLIENLYNDVATPAHLMSILKIGHFDSVNIAFDLGHAHLAPNQPLDGIEPALKLIKPRIGALHLHDNDANTDQHLWPLTMEKGGIDWAKVLPQLPTNVPAIVEIAHDPPLDIDTIVTKFTATFDTIRSLEDAASA</sequence>
<dbReference type="RefSeq" id="WP_089838232.1">
    <property type="nucleotide sequence ID" value="NZ_FOZL01000001.1"/>
</dbReference>
<dbReference type="InterPro" id="IPR013022">
    <property type="entry name" value="Xyl_isomerase-like_TIM-brl"/>
</dbReference>
<evidence type="ECO:0000313" key="2">
    <source>
        <dbReference type="EMBL" id="SFS09157.1"/>
    </source>
</evidence>
<dbReference type="SUPFAM" id="SSF51658">
    <property type="entry name" value="Xylose isomerase-like"/>
    <property type="match status" value="1"/>
</dbReference>
<protein>
    <submittedName>
        <fullName evidence="2">Sugar phosphate isomerase/epimerase</fullName>
    </submittedName>
</protein>
<dbReference type="Gene3D" id="3.20.20.150">
    <property type="entry name" value="Divalent-metal-dependent TIM barrel enzymes"/>
    <property type="match status" value="1"/>
</dbReference>
<organism evidence="2 3">
    <name type="scientific">Granulicella pectinivorans</name>
    <dbReference type="NCBI Taxonomy" id="474950"/>
    <lineage>
        <taxon>Bacteria</taxon>
        <taxon>Pseudomonadati</taxon>
        <taxon>Acidobacteriota</taxon>
        <taxon>Terriglobia</taxon>
        <taxon>Terriglobales</taxon>
        <taxon>Acidobacteriaceae</taxon>
        <taxon>Granulicella</taxon>
    </lineage>
</organism>
<reference evidence="2 3" key="1">
    <citation type="submission" date="2016-10" db="EMBL/GenBank/DDBJ databases">
        <authorList>
            <person name="de Groot N.N."/>
        </authorList>
    </citation>
    <scope>NUCLEOTIDE SEQUENCE [LARGE SCALE GENOMIC DNA]</scope>
    <source>
        <strain evidence="2 3">DSM 21001</strain>
    </source>
</reference>
<name>A0A1I6M0D4_9BACT</name>
<dbReference type="STRING" id="474950.SAMN05421771_1601"/>
<dbReference type="AlphaFoldDB" id="A0A1I6M0D4"/>
<dbReference type="InterPro" id="IPR036237">
    <property type="entry name" value="Xyl_isomerase-like_sf"/>
</dbReference>
<dbReference type="Pfam" id="PF01261">
    <property type="entry name" value="AP_endonuc_2"/>
    <property type="match status" value="1"/>
</dbReference>